<dbReference type="PANTHER" id="PTHR46599">
    <property type="entry name" value="PIGGYBAC TRANSPOSABLE ELEMENT-DERIVED PROTEIN 4"/>
    <property type="match status" value="1"/>
</dbReference>
<accession>A0A0K0G3K6</accession>
<protein>
    <submittedName>
        <fullName evidence="3">DDE_Tnp_1_7 domain-containing protein</fullName>
    </submittedName>
</protein>
<name>A0A0K0G3K6_STRVS</name>
<dbReference type="InterPro" id="IPR029526">
    <property type="entry name" value="PGBD"/>
</dbReference>
<keyword evidence="2" id="KW-1185">Reference proteome</keyword>
<sequence>MRAFSDSESENETIISGSFQSLEAFCHTEIAVNGTTWSKLEVGGSSGRYPIHQIFKGIAGPSGYEKRNVIEGSVSNHIKTCTEEETNRVLKEYWKISTKKLLAFIGILYARGAYEANSLNAFYFWSKEWGLPFFVIRCLEMNLSKFSVLFALTKKTDRFERLCTDKFAMISEIWNQFINNSQCCYKPHENISTNEQLFPTKARCKFTQYMANKSHKFDIKFWLAVDV</sequence>
<organism evidence="2 3">
    <name type="scientific">Strongyloides venezuelensis</name>
    <name type="common">Threadworm</name>
    <dbReference type="NCBI Taxonomy" id="75913"/>
    <lineage>
        <taxon>Eukaryota</taxon>
        <taxon>Metazoa</taxon>
        <taxon>Ecdysozoa</taxon>
        <taxon>Nematoda</taxon>
        <taxon>Chromadorea</taxon>
        <taxon>Rhabditida</taxon>
        <taxon>Tylenchina</taxon>
        <taxon>Panagrolaimomorpha</taxon>
        <taxon>Strongyloidoidea</taxon>
        <taxon>Strongyloididae</taxon>
        <taxon>Strongyloides</taxon>
    </lineage>
</organism>
<dbReference type="STRING" id="75913.A0A0K0G3K6"/>
<evidence type="ECO:0000259" key="1">
    <source>
        <dbReference type="Pfam" id="PF13843"/>
    </source>
</evidence>
<proteinExistence type="predicted"/>
<feature type="domain" description="PiggyBac transposable element-derived protein" evidence="1">
    <location>
        <begin position="85"/>
        <end position="226"/>
    </location>
</feature>
<dbReference type="Pfam" id="PF13843">
    <property type="entry name" value="DDE_Tnp_1_7"/>
    <property type="match status" value="1"/>
</dbReference>
<evidence type="ECO:0000313" key="3">
    <source>
        <dbReference type="WBParaSite" id="SVE_1931300.1"/>
    </source>
</evidence>
<evidence type="ECO:0000313" key="2">
    <source>
        <dbReference type="Proteomes" id="UP000035680"/>
    </source>
</evidence>
<dbReference type="AlphaFoldDB" id="A0A0K0G3K6"/>
<dbReference type="Proteomes" id="UP000035680">
    <property type="component" value="Unassembled WGS sequence"/>
</dbReference>
<reference evidence="3" key="2">
    <citation type="submission" date="2015-08" db="UniProtKB">
        <authorList>
            <consortium name="WormBaseParasite"/>
        </authorList>
    </citation>
    <scope>IDENTIFICATION</scope>
</reference>
<reference evidence="2" key="1">
    <citation type="submission" date="2014-07" db="EMBL/GenBank/DDBJ databases">
        <authorList>
            <person name="Martin A.A"/>
            <person name="De Silva N."/>
        </authorList>
    </citation>
    <scope>NUCLEOTIDE SEQUENCE</scope>
</reference>
<dbReference type="WBParaSite" id="SVE_1931300.1">
    <property type="protein sequence ID" value="SVE_1931300.1"/>
    <property type="gene ID" value="SVE_1931300"/>
</dbReference>
<dbReference type="PANTHER" id="PTHR46599:SF6">
    <property type="entry name" value="DUAL SPECIFICITY PHOSPHATASE 26"/>
    <property type="match status" value="1"/>
</dbReference>